<dbReference type="PANTHER" id="PTHR45710:SF39">
    <property type="entry name" value="C-TYPE LECTIN DOMAIN FAMILY 4 MEMBER M"/>
    <property type="match status" value="1"/>
</dbReference>
<keyword evidence="5" id="KW-1185">Reference proteome</keyword>
<reference evidence="4" key="2">
    <citation type="submission" date="2025-09" db="UniProtKB">
        <authorList>
            <consortium name="Ensembl"/>
        </authorList>
    </citation>
    <scope>IDENTIFICATION</scope>
</reference>
<dbReference type="GeneTree" id="ENSGT01010000228131"/>
<dbReference type="InterPro" id="IPR016187">
    <property type="entry name" value="CTDL_fold"/>
</dbReference>
<dbReference type="AlphaFoldDB" id="A0A8C7DXM5"/>
<organism evidence="4 5">
    <name type="scientific">Naja naja</name>
    <name type="common">Indian cobra</name>
    <dbReference type="NCBI Taxonomy" id="35670"/>
    <lineage>
        <taxon>Eukaryota</taxon>
        <taxon>Metazoa</taxon>
        <taxon>Chordata</taxon>
        <taxon>Craniata</taxon>
        <taxon>Vertebrata</taxon>
        <taxon>Euteleostomi</taxon>
        <taxon>Lepidosauria</taxon>
        <taxon>Squamata</taxon>
        <taxon>Bifurcata</taxon>
        <taxon>Unidentata</taxon>
        <taxon>Episquamata</taxon>
        <taxon>Toxicofera</taxon>
        <taxon>Serpentes</taxon>
        <taxon>Colubroidea</taxon>
        <taxon>Elapidae</taxon>
        <taxon>Elapinae</taxon>
        <taxon>Naja</taxon>
    </lineage>
</organism>
<dbReference type="Ensembl" id="ENSNNAT00000013428.1">
    <property type="protein sequence ID" value="ENSNNAP00000012832.1"/>
    <property type="gene ID" value="ENSNNAG00000008637.1"/>
</dbReference>
<keyword evidence="3" id="KW-1133">Transmembrane helix</keyword>
<evidence type="ECO:0000256" key="2">
    <source>
        <dbReference type="ARBA" id="ARBA00022525"/>
    </source>
</evidence>
<reference evidence="4" key="1">
    <citation type="submission" date="2025-08" db="UniProtKB">
        <authorList>
            <consortium name="Ensembl"/>
        </authorList>
    </citation>
    <scope>IDENTIFICATION</scope>
</reference>
<evidence type="ECO:0008006" key="6">
    <source>
        <dbReference type="Google" id="ProtNLM"/>
    </source>
</evidence>
<accession>A0A8C7DXM5</accession>
<keyword evidence="3" id="KW-0472">Membrane</keyword>
<dbReference type="Proteomes" id="UP000694559">
    <property type="component" value="Unplaced"/>
</dbReference>
<dbReference type="SUPFAM" id="SSF56436">
    <property type="entry name" value="C-type lectin-like"/>
    <property type="match status" value="1"/>
</dbReference>
<dbReference type="OrthoDB" id="6133475at2759"/>
<name>A0A8C7DXM5_NAJNA</name>
<feature type="transmembrane region" description="Helical" evidence="3">
    <location>
        <begin position="66"/>
        <end position="86"/>
    </location>
</feature>
<keyword evidence="3" id="KW-0812">Transmembrane</keyword>
<dbReference type="GO" id="GO:0005576">
    <property type="term" value="C:extracellular region"/>
    <property type="evidence" value="ECO:0007669"/>
    <property type="project" value="UniProtKB-SubCell"/>
</dbReference>
<dbReference type="InterPro" id="IPR050828">
    <property type="entry name" value="C-type_lectin/matrix_domain"/>
</dbReference>
<evidence type="ECO:0000313" key="5">
    <source>
        <dbReference type="Proteomes" id="UP000694559"/>
    </source>
</evidence>
<protein>
    <recommendedName>
        <fullName evidence="6">C-type lectin domain-containing protein</fullName>
    </recommendedName>
</protein>
<dbReference type="InterPro" id="IPR016186">
    <property type="entry name" value="C-type_lectin-like/link_sf"/>
</dbReference>
<keyword evidence="2" id="KW-0964">Secreted</keyword>
<proteinExistence type="predicted"/>
<evidence type="ECO:0000256" key="3">
    <source>
        <dbReference type="SAM" id="Phobius"/>
    </source>
</evidence>
<comment type="subcellular location">
    <subcellularLocation>
        <location evidence="1">Secreted</location>
    </subcellularLocation>
</comment>
<evidence type="ECO:0000256" key="1">
    <source>
        <dbReference type="ARBA" id="ARBA00004613"/>
    </source>
</evidence>
<dbReference type="Gene3D" id="3.10.100.10">
    <property type="entry name" value="Mannose-Binding Protein A, subunit A"/>
    <property type="match status" value="1"/>
</dbReference>
<evidence type="ECO:0000313" key="4">
    <source>
        <dbReference type="Ensembl" id="ENSNNAP00000012832.1"/>
    </source>
</evidence>
<sequence length="99" mass="11539">MTAVQGNITIVSSCPYRWKRHGKYCYYFSDENTSWTNALWNCINEKAYLVSILSDEEQVMMFQLQLLAACLVVLLSYVSYISYVSYVGPWWLRLLNACT</sequence>
<dbReference type="PANTHER" id="PTHR45710">
    <property type="entry name" value="C-TYPE LECTIN DOMAIN-CONTAINING PROTEIN 180"/>
    <property type="match status" value="1"/>
</dbReference>